<accession>A0ABV3QP59</accession>
<comment type="caution">
    <text evidence="2">The sequence shown here is derived from an EMBL/GenBank/DDBJ whole genome shotgun (WGS) entry which is preliminary data.</text>
</comment>
<dbReference type="NCBIfam" id="TIGR02001">
    <property type="entry name" value="gcw_chp"/>
    <property type="match status" value="1"/>
</dbReference>
<evidence type="ECO:0000256" key="1">
    <source>
        <dbReference type="SAM" id="SignalP"/>
    </source>
</evidence>
<organism evidence="2 3">
    <name type="scientific">Rhodanobacter geophilus</name>
    <dbReference type="NCBI Taxonomy" id="3162488"/>
    <lineage>
        <taxon>Bacteria</taxon>
        <taxon>Pseudomonadati</taxon>
        <taxon>Pseudomonadota</taxon>
        <taxon>Gammaproteobacteria</taxon>
        <taxon>Lysobacterales</taxon>
        <taxon>Rhodanobacteraceae</taxon>
        <taxon>Rhodanobacter</taxon>
    </lineage>
</organism>
<keyword evidence="3" id="KW-1185">Reference proteome</keyword>
<reference evidence="2 3" key="1">
    <citation type="submission" date="2024-06" db="EMBL/GenBank/DDBJ databases">
        <authorList>
            <person name="Woo H."/>
        </authorList>
    </citation>
    <scope>NUCLEOTIDE SEQUENCE [LARGE SCALE GENOMIC DNA]</scope>
    <source>
        <strain evidence="2 3">S2-g</strain>
    </source>
</reference>
<evidence type="ECO:0000313" key="2">
    <source>
        <dbReference type="EMBL" id="MEW9624390.1"/>
    </source>
</evidence>
<dbReference type="InterPro" id="IPR010239">
    <property type="entry name" value="CHP02001"/>
</dbReference>
<feature type="signal peptide" evidence="1">
    <location>
        <begin position="1"/>
        <end position="25"/>
    </location>
</feature>
<sequence>MSMKSRYALVAVLAGGLLLAASAQAEDNAGKLSGNLALTSDYIFRGLSQGWGGPAIQGGVEYAGASGFVGGASGSSISDRSYPGGSMEIDLYASYGRPIGNDWSWRAGVYSYLYPGANLDRAGLPSRSLTTVEANMALSWKILTVKYNHSLTDYFGADVEQGYRGDSKGSRYLQLDLDWPLADAWSLLLHAGHTHYTTRLLTPLAGGESSPDYSDVSAALSYQFAPNWSVIGGVTHADNAAFYGRAVNYHDASDVRNVGGTRGFVTVQGTF</sequence>
<dbReference type="Proteomes" id="UP001556170">
    <property type="component" value="Unassembled WGS sequence"/>
</dbReference>
<dbReference type="RefSeq" id="WP_367844699.1">
    <property type="nucleotide sequence ID" value="NZ_JBFOHL010000007.1"/>
</dbReference>
<protein>
    <submittedName>
        <fullName evidence="2">TorF family putative porin</fullName>
    </submittedName>
</protein>
<name>A0ABV3QP59_9GAMM</name>
<keyword evidence="1" id="KW-0732">Signal</keyword>
<dbReference type="Pfam" id="PF09694">
    <property type="entry name" value="Gcw_chp"/>
    <property type="match status" value="1"/>
</dbReference>
<evidence type="ECO:0000313" key="3">
    <source>
        <dbReference type="Proteomes" id="UP001556170"/>
    </source>
</evidence>
<gene>
    <name evidence="2" type="ORF">ABQJ56_09110</name>
</gene>
<dbReference type="EMBL" id="JBFOHL010000007">
    <property type="protein sequence ID" value="MEW9624390.1"/>
    <property type="molecule type" value="Genomic_DNA"/>
</dbReference>
<feature type="chain" id="PRO_5046161422" evidence="1">
    <location>
        <begin position="26"/>
        <end position="271"/>
    </location>
</feature>
<proteinExistence type="predicted"/>